<dbReference type="GO" id="GO:0008270">
    <property type="term" value="F:zinc ion binding"/>
    <property type="evidence" value="ECO:0007669"/>
    <property type="project" value="UniProtKB-KW"/>
</dbReference>
<evidence type="ECO:0000256" key="6">
    <source>
        <dbReference type="ARBA" id="ARBA00023242"/>
    </source>
</evidence>
<dbReference type="PANTHER" id="PTHR40626">
    <property type="entry name" value="MIP31509P"/>
    <property type="match status" value="1"/>
</dbReference>
<evidence type="ECO:0000256" key="5">
    <source>
        <dbReference type="ARBA" id="ARBA00022833"/>
    </source>
</evidence>
<dbReference type="GO" id="GO:0006351">
    <property type="term" value="P:DNA-templated transcription"/>
    <property type="evidence" value="ECO:0007669"/>
    <property type="project" value="InterPro"/>
</dbReference>
<dbReference type="GO" id="GO:0000978">
    <property type="term" value="F:RNA polymerase II cis-regulatory region sequence-specific DNA binding"/>
    <property type="evidence" value="ECO:0007669"/>
    <property type="project" value="InterPro"/>
</dbReference>
<dbReference type="GO" id="GO:0005634">
    <property type="term" value="C:nucleus"/>
    <property type="evidence" value="ECO:0007669"/>
    <property type="project" value="UniProtKB-SubCell"/>
</dbReference>
<dbReference type="Pfam" id="PF04082">
    <property type="entry name" value="Fungal_trans"/>
    <property type="match status" value="1"/>
</dbReference>
<evidence type="ECO:0000259" key="7">
    <source>
        <dbReference type="Pfam" id="PF04082"/>
    </source>
</evidence>
<protein>
    <recommendedName>
        <fullName evidence="7">Xylanolytic transcriptional activator regulatory domain-containing protein</fullName>
    </recommendedName>
</protein>
<reference evidence="8 9" key="1">
    <citation type="journal article" date="2009" name="PLoS Genet.">
        <title>The genome of Nectria haematococca: contribution of supernumerary chromosomes to gene expansion.</title>
        <authorList>
            <person name="Coleman J.J."/>
            <person name="Rounsley S.D."/>
            <person name="Rodriguez-Carres M."/>
            <person name="Kuo A."/>
            <person name="Wasmann C.C."/>
            <person name="Grimwood J."/>
            <person name="Schmutz J."/>
            <person name="Taga M."/>
            <person name="White G.J."/>
            <person name="Zhou S."/>
            <person name="Schwartz D.C."/>
            <person name="Freitag M."/>
            <person name="Ma L.J."/>
            <person name="Danchin E.G."/>
            <person name="Henrissat B."/>
            <person name="Coutinho P.M."/>
            <person name="Nelson D.R."/>
            <person name="Straney D."/>
            <person name="Napoli C.A."/>
            <person name="Barker B.M."/>
            <person name="Gribskov M."/>
            <person name="Rep M."/>
            <person name="Kroken S."/>
            <person name="Molnar I."/>
            <person name="Rensing C."/>
            <person name="Kennell J.C."/>
            <person name="Zamora J."/>
            <person name="Farman M.L."/>
            <person name="Selker E.U."/>
            <person name="Salamov A."/>
            <person name="Shapiro H."/>
            <person name="Pangilinan J."/>
            <person name="Lindquist E."/>
            <person name="Lamers C."/>
            <person name="Grigoriev I.V."/>
            <person name="Geiser D.M."/>
            <person name="Covert S.F."/>
            <person name="Temporini E."/>
            <person name="Vanetten H.D."/>
        </authorList>
    </citation>
    <scope>NUCLEOTIDE SEQUENCE [LARGE SCALE GENOMIC DNA]</scope>
    <source>
        <strain evidence="9">ATCC MYA-4622 / CBS 123669 / FGSC 9596 / NRRL 45880 / 77-13-4</strain>
    </source>
</reference>
<dbReference type="OrthoDB" id="10018191at2759"/>
<sequence>MSTFLDKYTPTSDILGLFADPFERPRQSCASLGPNDPAEPSIAECYSRAHSPPLDRDKLSVRDHNASRTEGRLEFPDMTGFTAEELDREDYAYVEAFDLARFQPVVDLAEKINASAFFPQWAQLNLPPGEVLHVFIQLYFENFHPMFPLIHLPTCSSPETHSLLLFAMAAIGAKYSKLKGAHKCSLAMHELVRQQTQYLVGSRTPVSITSG</sequence>
<dbReference type="HOGENOM" id="CLU_1305150_0_0_1"/>
<keyword evidence="9" id="KW-1185">Reference proteome</keyword>
<dbReference type="GeneID" id="9678993"/>
<keyword evidence="3" id="KW-0677">Repeat</keyword>
<dbReference type="Proteomes" id="UP000005206">
    <property type="component" value="Chromosome 14"/>
</dbReference>
<dbReference type="PANTHER" id="PTHR40626:SF13">
    <property type="entry name" value="RESPIRATION FACTOR 2-RELATED"/>
    <property type="match status" value="1"/>
</dbReference>
<evidence type="ECO:0000256" key="4">
    <source>
        <dbReference type="ARBA" id="ARBA00022771"/>
    </source>
</evidence>
<dbReference type="VEuPathDB" id="FungiDB:NECHADRAFT_55064"/>
<keyword evidence="2" id="KW-0479">Metal-binding</keyword>
<evidence type="ECO:0000256" key="2">
    <source>
        <dbReference type="ARBA" id="ARBA00022723"/>
    </source>
</evidence>
<dbReference type="RefSeq" id="XP_003040570.1">
    <property type="nucleotide sequence ID" value="XM_003040524.1"/>
</dbReference>
<dbReference type="InterPro" id="IPR007219">
    <property type="entry name" value="XnlR_reg_dom"/>
</dbReference>
<dbReference type="GO" id="GO:0000981">
    <property type="term" value="F:DNA-binding transcription factor activity, RNA polymerase II-specific"/>
    <property type="evidence" value="ECO:0007669"/>
    <property type="project" value="InterPro"/>
</dbReference>
<accession>C7ZMA5</accession>
<evidence type="ECO:0000256" key="3">
    <source>
        <dbReference type="ARBA" id="ARBA00022737"/>
    </source>
</evidence>
<keyword evidence="4" id="KW-0863">Zinc-finger</keyword>
<dbReference type="AlphaFoldDB" id="C7ZMA5"/>
<gene>
    <name evidence="8" type="ORF">NECHADRAFT_55064</name>
</gene>
<dbReference type="KEGG" id="nhe:NECHADRAFT_55064"/>
<dbReference type="EMBL" id="GG698950">
    <property type="protein sequence ID" value="EEU34857.1"/>
    <property type="molecule type" value="Genomic_DNA"/>
</dbReference>
<dbReference type="eggNOG" id="KOG1721">
    <property type="taxonomic scope" value="Eukaryota"/>
</dbReference>
<keyword evidence="6" id="KW-0539">Nucleus</keyword>
<evidence type="ECO:0000313" key="8">
    <source>
        <dbReference type="EMBL" id="EEU34857.1"/>
    </source>
</evidence>
<evidence type="ECO:0000313" key="9">
    <source>
        <dbReference type="Proteomes" id="UP000005206"/>
    </source>
</evidence>
<dbReference type="OMA" id="PNITEVY"/>
<dbReference type="GO" id="GO:0000785">
    <property type="term" value="C:chromatin"/>
    <property type="evidence" value="ECO:0007669"/>
    <property type="project" value="TreeGrafter"/>
</dbReference>
<evidence type="ECO:0000256" key="1">
    <source>
        <dbReference type="ARBA" id="ARBA00004123"/>
    </source>
</evidence>
<organism evidence="8 9">
    <name type="scientific">Fusarium vanettenii (strain ATCC MYA-4622 / CBS 123669 / FGSC 9596 / NRRL 45880 / 77-13-4)</name>
    <name type="common">Fusarium solani subsp. pisi</name>
    <dbReference type="NCBI Taxonomy" id="660122"/>
    <lineage>
        <taxon>Eukaryota</taxon>
        <taxon>Fungi</taxon>
        <taxon>Dikarya</taxon>
        <taxon>Ascomycota</taxon>
        <taxon>Pezizomycotina</taxon>
        <taxon>Sordariomycetes</taxon>
        <taxon>Hypocreomycetidae</taxon>
        <taxon>Hypocreales</taxon>
        <taxon>Nectriaceae</taxon>
        <taxon>Fusarium</taxon>
        <taxon>Fusarium solani species complex</taxon>
        <taxon>Fusarium vanettenii</taxon>
    </lineage>
</organism>
<dbReference type="InParanoid" id="C7ZMA5"/>
<name>C7ZMA5_FUSV7</name>
<dbReference type="CDD" id="cd12148">
    <property type="entry name" value="fungal_TF_MHR"/>
    <property type="match status" value="1"/>
</dbReference>
<proteinExistence type="predicted"/>
<feature type="domain" description="Xylanolytic transcriptional activator regulatory" evidence="7">
    <location>
        <begin position="136"/>
        <end position="186"/>
    </location>
</feature>
<comment type="subcellular location">
    <subcellularLocation>
        <location evidence="1">Nucleus</location>
    </subcellularLocation>
</comment>
<dbReference type="InterPro" id="IPR051059">
    <property type="entry name" value="VerF-like"/>
</dbReference>
<keyword evidence="5" id="KW-0862">Zinc</keyword>